<dbReference type="GO" id="GO:0003824">
    <property type="term" value="F:catalytic activity"/>
    <property type="evidence" value="ECO:0007669"/>
    <property type="project" value="UniProtKB-KW"/>
</dbReference>
<dbReference type="PROSITE" id="PS50994">
    <property type="entry name" value="INTEGRASE"/>
    <property type="match status" value="1"/>
</dbReference>
<keyword evidence="6" id="KW-1185">Reference proteome</keyword>
<dbReference type="Pfam" id="PF17921">
    <property type="entry name" value="Integrase_H2C2"/>
    <property type="match status" value="1"/>
</dbReference>
<name>A0A060SP41_PYCCI</name>
<evidence type="ECO:0000313" key="5">
    <source>
        <dbReference type="EMBL" id="CDO76155.1"/>
    </source>
</evidence>
<dbReference type="Gene3D" id="3.30.70.270">
    <property type="match status" value="1"/>
</dbReference>
<dbReference type="SUPFAM" id="SSF53098">
    <property type="entry name" value="Ribonuclease H-like"/>
    <property type="match status" value="1"/>
</dbReference>
<dbReference type="InterPro" id="IPR043502">
    <property type="entry name" value="DNA/RNA_pol_sf"/>
</dbReference>
<dbReference type="PANTHER" id="PTHR37984:SF5">
    <property type="entry name" value="PROTEIN NYNRIN-LIKE"/>
    <property type="match status" value="1"/>
</dbReference>
<evidence type="ECO:0000259" key="4">
    <source>
        <dbReference type="PROSITE" id="PS50994"/>
    </source>
</evidence>
<evidence type="ECO:0000256" key="1">
    <source>
        <dbReference type="ARBA" id="ARBA00022884"/>
    </source>
</evidence>
<feature type="region of interest" description="Disordered" evidence="3">
    <location>
        <begin position="312"/>
        <end position="335"/>
    </location>
</feature>
<dbReference type="Gene3D" id="3.30.420.10">
    <property type="entry name" value="Ribonuclease H-like superfamily/Ribonuclease H"/>
    <property type="match status" value="1"/>
</dbReference>
<dbReference type="STRING" id="5643.A0A060SP41"/>
<proteinExistence type="predicted"/>
<dbReference type="GO" id="GO:0005634">
    <property type="term" value="C:nucleus"/>
    <property type="evidence" value="ECO:0007669"/>
    <property type="project" value="UniProtKB-ARBA"/>
</dbReference>
<comment type="caution">
    <text evidence="5">The sequence shown here is derived from an EMBL/GenBank/DDBJ whole genome shotgun (WGS) entry which is preliminary data.</text>
</comment>
<dbReference type="EMBL" id="CCBP010000343">
    <property type="protein sequence ID" value="CDO76155.1"/>
    <property type="molecule type" value="Genomic_DNA"/>
</dbReference>
<evidence type="ECO:0000256" key="2">
    <source>
        <dbReference type="ARBA" id="ARBA00023268"/>
    </source>
</evidence>
<sequence length="814" mass="93011">MGWSNSVPIFHDDTTYILRPEIPHITIPYIDDVPCKGPESDYRDEGGTYETIAANPGIRRFVWEHFANINRVVQRMKYAGGTFSGTKSILCAREIMVVGHRCTPEGRLPDESRVAAIKKWGPCRNLSEVRAFLGTIGVARIFIRNFAKRAHPLVQLTRKGVPFEFGEAQLKAMEDLKQALLKSPALRAINYESPAPVILAVDTSYIAVGYHLAQCDEQKPQIRYYSRFGSITLNERESRFSQPKLELYGLFRAPQATKLYLIGIRNLVVEVDARLIKGMLNNPDLAPSASMNRWILAILTFHFRLVHVPGTSHGPDGLSRRPAQPGDDPAEDPDEFEDWIDRVHGFLHMILPLPAPWRRRERDPVQMLALADATEDGHNFSGGEEDDEEDERATRAANRSAIRIASETEAANFAEPEGEVAMPYSKQAKKADERLRNVEAWLRTLTHPEGLSNTEYATFVRYAQNFFSDDRKLWQKSTDGAHKLVIWPEKRLDILRAAHDHLGHRGQYATSQFVSEWFWWPTMQEDVAWYVRTCHLCQVRQHRKVLIPPTVALPGGLGMRWYIDSMKMPASNGYRIIVVARCSVSAWPEWRMLRSENDRTLGDFIFQDLICCWGSLVELITDNGSAFLSAVRDLEKRFNLHHIKISPYNSKANGIVERLHFNTRQVLFKAAESDQKRWSQVAHYAFWAERVTVRKRMGCSPYFTVTGCHPVLPMDIAEATYLSPPPTSLLSSGELIAWRAIELQKQHDQLSLLKSRVYRARIEAAKKFECDHPATIRNFDFKPGSLVLMRHTQIEKSLNRKMRPRYTGPLIIVS</sequence>
<dbReference type="Proteomes" id="UP000029665">
    <property type="component" value="Unassembled WGS sequence"/>
</dbReference>
<dbReference type="GO" id="GO:0003723">
    <property type="term" value="F:RNA binding"/>
    <property type="evidence" value="ECO:0007669"/>
    <property type="project" value="UniProtKB-KW"/>
</dbReference>
<dbReference type="OrthoDB" id="2749055at2759"/>
<evidence type="ECO:0000313" key="6">
    <source>
        <dbReference type="Proteomes" id="UP000029665"/>
    </source>
</evidence>
<reference evidence="5" key="1">
    <citation type="submission" date="2014-01" db="EMBL/GenBank/DDBJ databases">
        <title>The genome of the white-rot fungus Pycnoporus cinnabarinus: a basidiomycete model with a versatile arsenal for lignocellulosic biomass breakdown.</title>
        <authorList>
            <person name="Levasseur A."/>
            <person name="Lomascolo A."/>
            <person name="Ruiz-Duenas F.J."/>
            <person name="Uzan E."/>
            <person name="Piumi F."/>
            <person name="Kues U."/>
            <person name="Ram A.F.J."/>
            <person name="Murat C."/>
            <person name="Haon M."/>
            <person name="Benoit I."/>
            <person name="Arfi Y."/>
            <person name="Chevret D."/>
            <person name="Drula E."/>
            <person name="Kwon M.J."/>
            <person name="Gouret P."/>
            <person name="Lesage-Meessen L."/>
            <person name="Lombard V."/>
            <person name="Mariette J."/>
            <person name="Noirot C."/>
            <person name="Park J."/>
            <person name="Patyshakuliyeva A."/>
            <person name="Wieneger R.A.B."/>
            <person name="Wosten H.A.B."/>
            <person name="Martin F."/>
            <person name="Coutinho P.M."/>
            <person name="de Vries R."/>
            <person name="Martinez A.T."/>
            <person name="Klopp C."/>
            <person name="Pontarotti P."/>
            <person name="Henrissat B."/>
            <person name="Record E."/>
        </authorList>
    </citation>
    <scope>NUCLEOTIDE SEQUENCE [LARGE SCALE GENOMIC DNA]</scope>
    <source>
        <strain evidence="5">BRFM137</strain>
    </source>
</reference>
<organism evidence="5 6">
    <name type="scientific">Pycnoporus cinnabarinus</name>
    <name type="common">Cinnabar-red polypore</name>
    <name type="synonym">Trametes cinnabarina</name>
    <dbReference type="NCBI Taxonomy" id="5643"/>
    <lineage>
        <taxon>Eukaryota</taxon>
        <taxon>Fungi</taxon>
        <taxon>Dikarya</taxon>
        <taxon>Basidiomycota</taxon>
        <taxon>Agaricomycotina</taxon>
        <taxon>Agaricomycetes</taxon>
        <taxon>Polyporales</taxon>
        <taxon>Polyporaceae</taxon>
        <taxon>Trametes</taxon>
    </lineage>
</organism>
<protein>
    <recommendedName>
        <fullName evidence="4">Integrase catalytic domain-containing protein</fullName>
    </recommendedName>
</protein>
<dbReference type="HOGENOM" id="CLU_004645_0_1_1"/>
<dbReference type="FunFam" id="1.10.340.70:FF:000001">
    <property type="entry name" value="Retrovirus-related Pol polyprotein from transposon gypsy-like Protein"/>
    <property type="match status" value="1"/>
</dbReference>
<keyword evidence="1" id="KW-0694">RNA-binding</keyword>
<dbReference type="InterPro" id="IPR041588">
    <property type="entry name" value="Integrase_H2C2"/>
</dbReference>
<dbReference type="GO" id="GO:0015074">
    <property type="term" value="P:DNA integration"/>
    <property type="evidence" value="ECO:0007669"/>
    <property type="project" value="InterPro"/>
</dbReference>
<evidence type="ECO:0000256" key="3">
    <source>
        <dbReference type="SAM" id="MobiDB-lite"/>
    </source>
</evidence>
<dbReference type="InterPro" id="IPR043128">
    <property type="entry name" value="Rev_trsase/Diguanyl_cyclase"/>
</dbReference>
<dbReference type="AlphaFoldDB" id="A0A060SP41"/>
<gene>
    <name evidence="5" type="ORF">BN946_scf184841.g2</name>
</gene>
<dbReference type="Pfam" id="PF17919">
    <property type="entry name" value="RT_RNaseH_2"/>
    <property type="match status" value="1"/>
</dbReference>
<dbReference type="PANTHER" id="PTHR37984">
    <property type="entry name" value="PROTEIN CBG26694"/>
    <property type="match status" value="1"/>
</dbReference>
<dbReference type="Gene3D" id="1.10.340.70">
    <property type="match status" value="1"/>
</dbReference>
<dbReference type="InterPro" id="IPR050951">
    <property type="entry name" value="Retrovirus_Pol_polyprotein"/>
</dbReference>
<accession>A0A060SP41</accession>
<dbReference type="InterPro" id="IPR012337">
    <property type="entry name" value="RNaseH-like_sf"/>
</dbReference>
<dbReference type="SUPFAM" id="SSF56672">
    <property type="entry name" value="DNA/RNA polymerases"/>
    <property type="match status" value="1"/>
</dbReference>
<dbReference type="InterPro" id="IPR001584">
    <property type="entry name" value="Integrase_cat-core"/>
</dbReference>
<dbReference type="OMA" id="CDHPATI"/>
<dbReference type="InterPro" id="IPR041577">
    <property type="entry name" value="RT_RNaseH_2"/>
</dbReference>
<feature type="domain" description="Integrase catalytic" evidence="4">
    <location>
        <begin position="550"/>
        <end position="718"/>
    </location>
</feature>
<keyword evidence="2" id="KW-0511">Multifunctional enzyme</keyword>
<dbReference type="InterPro" id="IPR036397">
    <property type="entry name" value="RNaseH_sf"/>
</dbReference>
<feature type="region of interest" description="Disordered" evidence="3">
    <location>
        <begin position="372"/>
        <end position="396"/>
    </location>
</feature>